<evidence type="ECO:0000259" key="5">
    <source>
        <dbReference type="PROSITE" id="PS50835"/>
    </source>
</evidence>
<dbReference type="OrthoDB" id="6070751at2759"/>
<dbReference type="InterPro" id="IPR003599">
    <property type="entry name" value="Ig_sub"/>
</dbReference>
<gene>
    <name evidence="7" type="primary">ttn-1</name>
    <name evidence="7" type="ORF">Anas_03412</name>
</gene>
<keyword evidence="3" id="KW-0677">Repeat</keyword>
<dbReference type="PROSITE" id="PS50835">
    <property type="entry name" value="IG_LIKE"/>
    <property type="match status" value="1"/>
</dbReference>
<dbReference type="FunFam" id="2.60.40.10:FF:000425">
    <property type="entry name" value="Myosin light chain kinase"/>
    <property type="match status" value="1"/>
</dbReference>
<evidence type="ECO:0000259" key="6">
    <source>
        <dbReference type="PROSITE" id="PS50853"/>
    </source>
</evidence>
<dbReference type="InterPro" id="IPR013098">
    <property type="entry name" value="Ig_I-set"/>
</dbReference>
<feature type="domain" description="Ig-like" evidence="5">
    <location>
        <begin position="63"/>
        <end position="152"/>
    </location>
</feature>
<dbReference type="GO" id="GO:0009653">
    <property type="term" value="P:anatomical structure morphogenesis"/>
    <property type="evidence" value="ECO:0007669"/>
    <property type="project" value="UniProtKB-ARBA"/>
</dbReference>
<dbReference type="EMBL" id="SEYY01000397">
    <property type="protein sequence ID" value="KAB7507355.1"/>
    <property type="molecule type" value="Genomic_DNA"/>
</dbReference>
<accession>A0A5N5TMF5</accession>
<dbReference type="InterPro" id="IPR050964">
    <property type="entry name" value="Striated_Muscle_Regulatory"/>
</dbReference>
<dbReference type="InterPro" id="IPR003598">
    <property type="entry name" value="Ig_sub2"/>
</dbReference>
<sequence length="355" mass="39812">MYTYGLGVCNGFCSYLLFSELPCPQMTSMMYGQAYTMSTVGFGRSKEKGYRDGSFDEGNLRAPTFVERPESLVSVGRGEEIRLSCVVQGEPTPRVTWYRGPHDIAARGRAHETVRENRHTILMRDAEFTDSGTYTVEVKNSQGTTRAYCSIKVRETYKSRSESPYSSGIRTPSSETDIEIRRRASGRYIRDVPGKVGVPRATDVGKNWVSLAWTKPEHAGGAPVTAYKVEAWILGEEARWQELGVTPITSFDAYHMKTDREYLFRVTPRNKYGWGEAAMTPRPTRIGRKVEAPSMPKCLPSQVRCMPGGTVVLEGQVAGDPTPDVKWYKDGTYLDAGRYPRFRTTFSDANICMCT</sequence>
<dbReference type="InterPro" id="IPR007110">
    <property type="entry name" value="Ig-like_dom"/>
</dbReference>
<dbReference type="InterPro" id="IPR036179">
    <property type="entry name" value="Ig-like_dom_sf"/>
</dbReference>
<comment type="subcellular location">
    <subcellularLocation>
        <location evidence="1">Cytoplasm</location>
    </subcellularLocation>
</comment>
<evidence type="ECO:0000256" key="4">
    <source>
        <dbReference type="ARBA" id="ARBA00023319"/>
    </source>
</evidence>
<dbReference type="PROSITE" id="PS50853">
    <property type="entry name" value="FN3"/>
    <property type="match status" value="1"/>
</dbReference>
<dbReference type="InterPro" id="IPR003961">
    <property type="entry name" value="FN3_dom"/>
</dbReference>
<dbReference type="PANTHER" id="PTHR13817">
    <property type="entry name" value="TITIN"/>
    <property type="match status" value="1"/>
</dbReference>
<evidence type="ECO:0000313" key="8">
    <source>
        <dbReference type="Proteomes" id="UP000326759"/>
    </source>
</evidence>
<dbReference type="CDD" id="cd00063">
    <property type="entry name" value="FN3"/>
    <property type="match status" value="1"/>
</dbReference>
<comment type="caution">
    <text evidence="7">The sequence shown here is derived from an EMBL/GenBank/DDBJ whole genome shotgun (WGS) entry which is preliminary data.</text>
</comment>
<proteinExistence type="predicted"/>
<dbReference type="SMART" id="SM00060">
    <property type="entry name" value="FN3"/>
    <property type="match status" value="1"/>
</dbReference>
<protein>
    <submittedName>
        <fullName evidence="7">Titin-like protein</fullName>
    </submittedName>
</protein>
<evidence type="ECO:0000313" key="7">
    <source>
        <dbReference type="EMBL" id="KAB7507355.1"/>
    </source>
</evidence>
<keyword evidence="8" id="KW-1185">Reference proteome</keyword>
<keyword evidence="4" id="KW-0393">Immunoglobulin domain</keyword>
<dbReference type="GO" id="GO:0005737">
    <property type="term" value="C:cytoplasm"/>
    <property type="evidence" value="ECO:0007669"/>
    <property type="project" value="UniProtKB-SubCell"/>
</dbReference>
<dbReference type="SMART" id="SM00409">
    <property type="entry name" value="IG"/>
    <property type="match status" value="1"/>
</dbReference>
<dbReference type="SUPFAM" id="SSF48726">
    <property type="entry name" value="Immunoglobulin"/>
    <property type="match status" value="2"/>
</dbReference>
<name>A0A5N5TMF5_9CRUS</name>
<dbReference type="AlphaFoldDB" id="A0A5N5TMF5"/>
<dbReference type="InterPro" id="IPR036116">
    <property type="entry name" value="FN3_sf"/>
</dbReference>
<evidence type="ECO:0000256" key="1">
    <source>
        <dbReference type="ARBA" id="ARBA00004496"/>
    </source>
</evidence>
<dbReference type="Gene3D" id="2.60.40.10">
    <property type="entry name" value="Immunoglobulins"/>
    <property type="match status" value="3"/>
</dbReference>
<keyword evidence="2" id="KW-0963">Cytoplasm</keyword>
<evidence type="ECO:0000256" key="2">
    <source>
        <dbReference type="ARBA" id="ARBA00022490"/>
    </source>
</evidence>
<dbReference type="InterPro" id="IPR013783">
    <property type="entry name" value="Ig-like_fold"/>
</dbReference>
<dbReference type="GO" id="GO:0030154">
    <property type="term" value="P:cell differentiation"/>
    <property type="evidence" value="ECO:0007669"/>
    <property type="project" value="UniProtKB-ARBA"/>
</dbReference>
<dbReference type="FunFam" id="2.60.40.10:FF:000999">
    <property type="entry name" value="Uncharacterized protein, isoform D"/>
    <property type="match status" value="1"/>
</dbReference>
<reference evidence="7 8" key="1">
    <citation type="journal article" date="2019" name="PLoS Biol.">
        <title>Sex chromosomes control vertical transmission of feminizing Wolbachia symbionts in an isopod.</title>
        <authorList>
            <person name="Becking T."/>
            <person name="Chebbi M.A."/>
            <person name="Giraud I."/>
            <person name="Moumen B."/>
            <person name="Laverre T."/>
            <person name="Caubet Y."/>
            <person name="Peccoud J."/>
            <person name="Gilbert C."/>
            <person name="Cordaux R."/>
        </authorList>
    </citation>
    <scope>NUCLEOTIDE SEQUENCE [LARGE SCALE GENOMIC DNA]</scope>
    <source>
        <strain evidence="7">ANa2</strain>
        <tissue evidence="7">Whole body excluding digestive tract and cuticle</tissue>
    </source>
</reference>
<dbReference type="Pfam" id="PF07679">
    <property type="entry name" value="I-set"/>
    <property type="match status" value="2"/>
</dbReference>
<dbReference type="SUPFAM" id="SSF49265">
    <property type="entry name" value="Fibronectin type III"/>
    <property type="match status" value="1"/>
</dbReference>
<evidence type="ECO:0000256" key="3">
    <source>
        <dbReference type="ARBA" id="ARBA00022737"/>
    </source>
</evidence>
<organism evidence="7 8">
    <name type="scientific">Armadillidium nasatum</name>
    <dbReference type="NCBI Taxonomy" id="96803"/>
    <lineage>
        <taxon>Eukaryota</taxon>
        <taxon>Metazoa</taxon>
        <taxon>Ecdysozoa</taxon>
        <taxon>Arthropoda</taxon>
        <taxon>Crustacea</taxon>
        <taxon>Multicrustacea</taxon>
        <taxon>Malacostraca</taxon>
        <taxon>Eumalacostraca</taxon>
        <taxon>Peracarida</taxon>
        <taxon>Isopoda</taxon>
        <taxon>Oniscidea</taxon>
        <taxon>Crinocheta</taxon>
        <taxon>Armadillidiidae</taxon>
        <taxon>Armadillidium</taxon>
    </lineage>
</organism>
<dbReference type="SMART" id="SM00408">
    <property type="entry name" value="IGc2"/>
    <property type="match status" value="1"/>
</dbReference>
<dbReference type="PANTHER" id="PTHR13817:SF171">
    <property type="entry name" value="STRETCHIN-MLCK, ISOFORM U"/>
    <property type="match status" value="1"/>
</dbReference>
<dbReference type="Pfam" id="PF00041">
    <property type="entry name" value="fn3"/>
    <property type="match status" value="1"/>
</dbReference>
<dbReference type="Proteomes" id="UP000326759">
    <property type="component" value="Unassembled WGS sequence"/>
</dbReference>
<feature type="domain" description="Fibronectin type-III" evidence="6">
    <location>
        <begin position="195"/>
        <end position="289"/>
    </location>
</feature>